<protein>
    <submittedName>
        <fullName evidence="2">Uncharacterized protein</fullName>
    </submittedName>
</protein>
<organism evidence="2 3">
    <name type="scientific">Burkholderia gladioli (strain BSR3)</name>
    <dbReference type="NCBI Taxonomy" id="999541"/>
    <lineage>
        <taxon>Bacteria</taxon>
        <taxon>Pseudomonadati</taxon>
        <taxon>Pseudomonadota</taxon>
        <taxon>Betaproteobacteria</taxon>
        <taxon>Burkholderiales</taxon>
        <taxon>Burkholderiaceae</taxon>
        <taxon>Burkholderia</taxon>
    </lineage>
</organism>
<dbReference type="KEGG" id="bgd:bgla_2g16230"/>
<gene>
    <name evidence="2" type="ordered locus">bgla_2g16230</name>
</gene>
<dbReference type="Proteomes" id="UP000008316">
    <property type="component" value="Chromosome 2"/>
</dbReference>
<proteinExistence type="predicted"/>
<keyword evidence="1" id="KW-0732">Signal</keyword>
<dbReference type="STRING" id="999541.bgla_2g16230"/>
<sequence>MSARFLRFGPLFFLASIYFSPSHAQEASEQVEQFLDAFRGKPVSSIVNAPESPAGSNHQINLSQAPSATARQYTSVNVSSCPPGVDRIGCSAQQPASSACAAGTTSDPRGCVPTAMPPHAHWISADGSWQCDDGYQRYGPVCVSFGNSHAATAP</sequence>
<reference evidence="2 3" key="1">
    <citation type="journal article" date="2011" name="J. Bacteriol.">
        <title>Complete genome sequence of Burkholderia gladioli BSR3.</title>
        <authorList>
            <person name="Seo Y.S."/>
            <person name="Lim J."/>
            <person name="Choi B.S."/>
            <person name="Kim H."/>
            <person name="Goo E."/>
            <person name="Lee B."/>
            <person name="Lim J.S."/>
            <person name="Choi I.Y."/>
            <person name="Moon J.S."/>
            <person name="Kim J."/>
            <person name="Hwang I."/>
        </authorList>
    </citation>
    <scope>NUCLEOTIDE SEQUENCE [LARGE SCALE GENOMIC DNA]</scope>
    <source>
        <strain evidence="2 3">BSR3</strain>
    </source>
</reference>
<evidence type="ECO:0000313" key="2">
    <source>
        <dbReference type="EMBL" id="AEA64068.1"/>
    </source>
</evidence>
<keyword evidence="3" id="KW-1185">Reference proteome</keyword>
<evidence type="ECO:0000313" key="3">
    <source>
        <dbReference type="Proteomes" id="UP000008316"/>
    </source>
</evidence>
<accession>F2LNA5</accession>
<evidence type="ECO:0000256" key="1">
    <source>
        <dbReference type="SAM" id="SignalP"/>
    </source>
</evidence>
<name>F2LNA5_BURGS</name>
<feature type="signal peptide" evidence="1">
    <location>
        <begin position="1"/>
        <end position="24"/>
    </location>
</feature>
<dbReference type="AlphaFoldDB" id="F2LNA5"/>
<dbReference type="HOGENOM" id="CLU_1700903_0_0_4"/>
<dbReference type="EMBL" id="CP002600">
    <property type="protein sequence ID" value="AEA64068.1"/>
    <property type="molecule type" value="Genomic_DNA"/>
</dbReference>
<dbReference type="eggNOG" id="ENOG5031GCQ">
    <property type="taxonomic scope" value="Bacteria"/>
</dbReference>
<feature type="chain" id="PRO_5003285728" evidence="1">
    <location>
        <begin position="25"/>
        <end position="154"/>
    </location>
</feature>
<dbReference type="Gene3D" id="2.10.25.10">
    <property type="entry name" value="Laminin"/>
    <property type="match status" value="1"/>
</dbReference>